<dbReference type="InterPro" id="IPR029044">
    <property type="entry name" value="Nucleotide-diphossugar_trans"/>
</dbReference>
<dbReference type="AlphaFoldDB" id="A0A941JVJ4"/>
<sequence>MKYNTCSLWILVARSDLSFMMHTIPHLVKMNNFPFEEKVLAIDTAPLTGDKINRPGVGTLEELSACTQQLLKKGIVDRVVEINYHPEYRDRLYRLHFATPLKPTHNYKGYPILGTIFTIEECKSDYLLHFDSDMLMYQNPLFNWVKLGMELMAKHPEIMFVRPLTGPPTDDGTLYQSKYEKDPDGFYKFKFFSSRVYLINRQSFAKLLPLPIIWRSSRRKWVNNLPLTWKNTLNYFTGKGALDSWEIMVSKKLETTKYVRGVLADPNAWTIHPQHRSRQFITALPRIIEQIEAGIYPPQQAGHYDLKLELWLMVDG</sequence>
<evidence type="ECO:0008006" key="3">
    <source>
        <dbReference type="Google" id="ProtNLM"/>
    </source>
</evidence>
<organism evidence="1 2">
    <name type="scientific">Gomphosphaeria aponina SAG 52.96 = DSM 107014</name>
    <dbReference type="NCBI Taxonomy" id="1521640"/>
    <lineage>
        <taxon>Bacteria</taxon>
        <taxon>Bacillati</taxon>
        <taxon>Cyanobacteriota</taxon>
        <taxon>Cyanophyceae</taxon>
        <taxon>Oscillatoriophycideae</taxon>
        <taxon>Chroococcales</taxon>
        <taxon>Gomphosphaeriaceae</taxon>
        <taxon>Gomphosphaeria</taxon>
    </lineage>
</organism>
<name>A0A941JVJ4_9CHRO</name>
<proteinExistence type="predicted"/>
<accession>A0A941JVJ4</accession>
<dbReference type="SUPFAM" id="SSF53448">
    <property type="entry name" value="Nucleotide-diphospho-sugar transferases"/>
    <property type="match status" value="1"/>
</dbReference>
<evidence type="ECO:0000313" key="1">
    <source>
        <dbReference type="EMBL" id="MBR8829150.1"/>
    </source>
</evidence>
<dbReference type="EMBL" id="JADQBC010000112">
    <property type="protein sequence ID" value="MBR8829150.1"/>
    <property type="molecule type" value="Genomic_DNA"/>
</dbReference>
<evidence type="ECO:0000313" key="2">
    <source>
        <dbReference type="Proteomes" id="UP000767446"/>
    </source>
</evidence>
<comment type="caution">
    <text evidence="1">The sequence shown here is derived from an EMBL/GenBank/DDBJ whole genome shotgun (WGS) entry which is preliminary data.</text>
</comment>
<reference evidence="1" key="1">
    <citation type="submission" date="2021-02" db="EMBL/GenBank/DDBJ databases">
        <title>Metagenome analyses of Stigonema ocellatum DSM 106950, Chlorogloea purpurea SAG 13.99 and Gomphosphaeria aponina DSM 107014.</title>
        <authorList>
            <person name="Marter P."/>
            <person name="Huang S."/>
        </authorList>
    </citation>
    <scope>NUCLEOTIDE SEQUENCE</scope>
    <source>
        <strain evidence="1">JP213</strain>
    </source>
</reference>
<dbReference type="Proteomes" id="UP000767446">
    <property type="component" value="Unassembled WGS sequence"/>
</dbReference>
<gene>
    <name evidence="1" type="ORF">DSM107014_14845</name>
</gene>
<protein>
    <recommendedName>
        <fullName evidence="3">Nucleotide-diphospho-sugar transferase domain-containing protein</fullName>
    </recommendedName>
</protein>